<reference evidence="2" key="1">
    <citation type="submission" date="2020-10" db="EMBL/GenBank/DDBJ databases">
        <authorList>
            <person name="Han B."/>
            <person name="Lu T."/>
            <person name="Zhao Q."/>
            <person name="Huang X."/>
            <person name="Zhao Y."/>
        </authorList>
    </citation>
    <scope>NUCLEOTIDE SEQUENCE</scope>
</reference>
<gene>
    <name evidence="2" type="ORF">NCGR_LOCUS17162</name>
</gene>
<dbReference type="InterPro" id="IPR032675">
    <property type="entry name" value="LRR_dom_sf"/>
</dbReference>
<evidence type="ECO:0000259" key="1">
    <source>
        <dbReference type="Pfam" id="PF23247"/>
    </source>
</evidence>
<protein>
    <recommendedName>
        <fullName evidence="1">Disease resistance protein At4g27190-like leucine-rich repeats domain-containing protein</fullName>
    </recommendedName>
</protein>
<dbReference type="Pfam" id="PF23247">
    <property type="entry name" value="LRR_RPS2"/>
    <property type="match status" value="1"/>
</dbReference>
<accession>A0A811NJV6</accession>
<feature type="domain" description="Disease resistance protein At4g27190-like leucine-rich repeats" evidence="1">
    <location>
        <begin position="931"/>
        <end position="1033"/>
    </location>
</feature>
<organism evidence="2 3">
    <name type="scientific">Miscanthus lutarioriparius</name>
    <dbReference type="NCBI Taxonomy" id="422564"/>
    <lineage>
        <taxon>Eukaryota</taxon>
        <taxon>Viridiplantae</taxon>
        <taxon>Streptophyta</taxon>
        <taxon>Embryophyta</taxon>
        <taxon>Tracheophyta</taxon>
        <taxon>Spermatophyta</taxon>
        <taxon>Magnoliopsida</taxon>
        <taxon>Liliopsida</taxon>
        <taxon>Poales</taxon>
        <taxon>Poaceae</taxon>
        <taxon>PACMAD clade</taxon>
        <taxon>Panicoideae</taxon>
        <taxon>Andropogonodae</taxon>
        <taxon>Andropogoneae</taxon>
        <taxon>Saccharinae</taxon>
        <taxon>Miscanthus</taxon>
    </lineage>
</organism>
<sequence>MRGRGAPRGDGGAGVKRPIGGAFWIGPLGGGVGVGVGEAPRAVVKRAAGSPSGQASGSRLGLQRRGRWGVGAGRGRVRIGFRAFYVPMWDPRWPAKRISQQRCIPSNSLLKKLVAYKHIQWNVGVGPTASFTQAISSIIREEKMRSDGPFDHVIEVDMKQASWSRTMLNINDRLAIEVAEQLGLLSLNQEYRRLKEENDELRYYTYGTMDGSGTDSHSLQILSRSMVPHILQKLLGKRYMLVVQNLDEPINVDVLTRGAGFPAPAWEGSFWLMSTTSIDVYDDSKSSDNDQCAIQSFSGDDILILTAYSLHRAAKHTSNVIGNKDEQHWHLVALWCFHYALIFLNPLGGIGESLNSDVELPSTSFFHEYEEFLWKQKGLYVYNISGLKEHLEDIPTLAILRAARRLYAVDKILPDRLRSPDPWLPREYDPYKERLRIWEVQCDIHSPLMARVKRNDPREMKSFCQHYHNKYIQEVLDDADTMDRSQLSTRYETAAVLSNVLSAMHQALRSRGALEEDITSGSDKHELIWQWASHGILLATKGAVRERIGEVTVTDSYHGKSNDDSAYQVGSVIIETFREYSLLQLPFSSQVFEAETFDSDFFHNMPNLQEHLLVGCSDLVELPPSIAKLSSLTTLKLTRTRIKSFHYWEMFNNMKELLSFELINNCKFRTEEELKLEGHPTLRSFSLVAAPYIRRLSFNGCRKLESVDNLKELDALEELDLSATGIKEIPIDILNLPRLGRLLLIGVPALRRFPWHDLKRLPDMFCLDQSLEGNGVHSSPQVAQVVSTNDSRLFYRFNKSTVNLVRSGQLFKSFYIQVKSCKARFMKTNDEDDMVTNNMLQVSESTYADVNHQYLTGGVSMVSMDDMLPFRVTERHVEISAVDRYPAGLTHLLEVTKSVCMMDDTHVTCLSDHLSNFDDLEECQLRPSGSGATFRALKNVRLEHCPRLEGFMPRDCELPSLVTLDILFCYNLKAIFYNNGHHSSPRHYQLPCLQKIRLHELPLLEHLYVGDAILTAPKWEEFQVHGCWSLRRLPRLHQQPDKAVKVSGEQAWWAKLLWDDQGDGAHHHRSIYKPSLPPAFTFVHERFVIKSYLR</sequence>
<dbReference type="InterPro" id="IPR057135">
    <property type="entry name" value="At4g27190-like_LRR"/>
</dbReference>
<dbReference type="PANTHER" id="PTHR33463:SF28">
    <property type="entry name" value="VTA1_CALLOSE SYNTHASE N-TERMINAL DOMAIN-CONTAINING PROTEIN"/>
    <property type="match status" value="1"/>
</dbReference>
<comment type="caution">
    <text evidence="2">The sequence shown here is derived from an EMBL/GenBank/DDBJ whole genome shotgun (WGS) entry which is preliminary data.</text>
</comment>
<evidence type="ECO:0000313" key="3">
    <source>
        <dbReference type="Proteomes" id="UP000604825"/>
    </source>
</evidence>
<keyword evidence="3" id="KW-1185">Reference proteome</keyword>
<dbReference type="AlphaFoldDB" id="A0A811NJV6"/>
<dbReference type="InterPro" id="IPR050905">
    <property type="entry name" value="Plant_NBS-LRR"/>
</dbReference>
<name>A0A811NJV6_9POAL</name>
<dbReference type="Proteomes" id="UP000604825">
    <property type="component" value="Unassembled WGS sequence"/>
</dbReference>
<dbReference type="Gene3D" id="3.80.10.10">
    <property type="entry name" value="Ribonuclease Inhibitor"/>
    <property type="match status" value="2"/>
</dbReference>
<dbReference type="SUPFAM" id="SSF52058">
    <property type="entry name" value="L domain-like"/>
    <property type="match status" value="1"/>
</dbReference>
<proteinExistence type="predicted"/>
<dbReference type="EMBL" id="CAJGYO010000004">
    <property type="protein sequence ID" value="CAD6224998.1"/>
    <property type="molecule type" value="Genomic_DNA"/>
</dbReference>
<evidence type="ECO:0000313" key="2">
    <source>
        <dbReference type="EMBL" id="CAD6224998.1"/>
    </source>
</evidence>
<dbReference type="PANTHER" id="PTHR33463">
    <property type="entry name" value="NB-ARC DOMAIN-CONTAINING PROTEIN-RELATED"/>
    <property type="match status" value="1"/>
</dbReference>
<dbReference type="OrthoDB" id="668085at2759"/>